<accession>A0ABU0M5Z2</accession>
<evidence type="ECO:0000313" key="2">
    <source>
        <dbReference type="EMBL" id="MDQ0516382.1"/>
    </source>
</evidence>
<evidence type="ECO:0000313" key="3">
    <source>
        <dbReference type="Proteomes" id="UP001223743"/>
    </source>
</evidence>
<name>A0ABU0M5Z2_9HYPH</name>
<dbReference type="GO" id="GO:0004131">
    <property type="term" value="F:cytosine deaminase activity"/>
    <property type="evidence" value="ECO:0007669"/>
    <property type="project" value="UniProtKB-EC"/>
</dbReference>
<keyword evidence="2" id="KW-0378">Hydrolase</keyword>
<dbReference type="InterPro" id="IPR011059">
    <property type="entry name" value="Metal-dep_hydrolase_composite"/>
</dbReference>
<dbReference type="InterPro" id="IPR013108">
    <property type="entry name" value="Amidohydro_3"/>
</dbReference>
<evidence type="ECO:0000259" key="1">
    <source>
        <dbReference type="Pfam" id="PF07969"/>
    </source>
</evidence>
<dbReference type="CDD" id="cd01293">
    <property type="entry name" value="Bact_CD"/>
    <property type="match status" value="1"/>
</dbReference>
<feature type="domain" description="Amidohydrolase 3" evidence="1">
    <location>
        <begin position="42"/>
        <end position="85"/>
    </location>
</feature>
<dbReference type="RefSeq" id="WP_266279676.1">
    <property type="nucleotide sequence ID" value="NZ_JAPKNF010000001.1"/>
</dbReference>
<gene>
    <name evidence="2" type="ORF">QO015_001995</name>
</gene>
<protein>
    <submittedName>
        <fullName evidence="2">Cytosine deaminase</fullName>
        <ecNumber evidence="2">3.5.4.1</ecNumber>
    </submittedName>
</protein>
<dbReference type="PANTHER" id="PTHR32027">
    <property type="entry name" value="CYTOSINE DEAMINASE"/>
    <property type="match status" value="1"/>
</dbReference>
<sequence>MPFDLILANALLPDLGDKPLAIAVADGRIAAIGREVPVAAVVEDAGGRLVLPGFVESHIHLDKACILERCRAEGSLAEAIAEVSRLKHDFSQADIAARAERVLRMAIMQGTTRMRTHAEIDTRIGLRGFHALQRLKRDYAFAIDLEICVFPQEGLTNDPGAEDLLVAACEAGADLVGGCPYTDKDPDEQIARIFAIARRFDLDVDFHLDFDLDPGWTHLDAVIAATEANGWQGRVAVGHVTKLSAMPRERVMDYAAKMARAGVALTVLPATDLFLMGRGQDHLVPRGVAPAHVLAGAGVTCSLATNNVMNPFTPFGDASLMRMANLYANAAQLGRRAELALCLDMVTSQPARLMRCEGYGIAVGNEADLIVVDAHDPAGAVSGIAPVVMGFKRGVKTFERPLPRLLTPAI</sequence>
<dbReference type="Proteomes" id="UP001223743">
    <property type="component" value="Unassembled WGS sequence"/>
</dbReference>
<dbReference type="EC" id="3.5.4.1" evidence="2"/>
<keyword evidence="3" id="KW-1185">Reference proteome</keyword>
<dbReference type="SUPFAM" id="SSF51338">
    <property type="entry name" value="Composite domain of metallo-dependent hydrolases"/>
    <property type="match status" value="1"/>
</dbReference>
<dbReference type="Gene3D" id="2.30.40.10">
    <property type="entry name" value="Urease, subunit C, domain 1"/>
    <property type="match status" value="1"/>
</dbReference>
<dbReference type="PANTHER" id="PTHR32027:SF9">
    <property type="entry name" value="BLL3847 PROTEIN"/>
    <property type="match status" value="1"/>
</dbReference>
<proteinExistence type="predicted"/>
<feature type="domain" description="Amidohydrolase 3" evidence="1">
    <location>
        <begin position="128"/>
        <end position="375"/>
    </location>
</feature>
<dbReference type="Pfam" id="PF07969">
    <property type="entry name" value="Amidohydro_3"/>
    <property type="match status" value="2"/>
</dbReference>
<dbReference type="SUPFAM" id="SSF51556">
    <property type="entry name" value="Metallo-dependent hydrolases"/>
    <property type="match status" value="1"/>
</dbReference>
<reference evidence="2 3" key="1">
    <citation type="submission" date="2023-07" db="EMBL/GenBank/DDBJ databases">
        <title>Genomic Encyclopedia of Type Strains, Phase IV (KMG-IV): sequencing the most valuable type-strain genomes for metagenomic binning, comparative biology and taxonomic classification.</title>
        <authorList>
            <person name="Goeker M."/>
        </authorList>
    </citation>
    <scope>NUCLEOTIDE SEQUENCE [LARGE SCALE GENOMIC DNA]</scope>
    <source>
        <strain evidence="2 3">B1-1</strain>
    </source>
</reference>
<dbReference type="InterPro" id="IPR052349">
    <property type="entry name" value="Metallo-hydrolase_Enzymes"/>
</dbReference>
<comment type="caution">
    <text evidence="2">The sequence shown here is derived from an EMBL/GenBank/DDBJ whole genome shotgun (WGS) entry which is preliminary data.</text>
</comment>
<dbReference type="InterPro" id="IPR032466">
    <property type="entry name" value="Metal_Hydrolase"/>
</dbReference>
<dbReference type="EMBL" id="JAUSWJ010000001">
    <property type="protein sequence ID" value="MDQ0516382.1"/>
    <property type="molecule type" value="Genomic_DNA"/>
</dbReference>
<organism evidence="2 3">
    <name type="scientific">Kaistia geumhonensis</name>
    <dbReference type="NCBI Taxonomy" id="410839"/>
    <lineage>
        <taxon>Bacteria</taxon>
        <taxon>Pseudomonadati</taxon>
        <taxon>Pseudomonadota</taxon>
        <taxon>Alphaproteobacteria</taxon>
        <taxon>Hyphomicrobiales</taxon>
        <taxon>Kaistiaceae</taxon>
        <taxon>Kaistia</taxon>
    </lineage>
</organism>
<dbReference type="Gene3D" id="3.20.20.140">
    <property type="entry name" value="Metal-dependent hydrolases"/>
    <property type="match status" value="1"/>
</dbReference>